<sequence>LHNHESHHIA</sequence>
<organism evidence="1 2">
    <name type="scientific">Zea mays</name>
    <name type="common">Maize</name>
    <dbReference type="NCBI Taxonomy" id="4577"/>
    <lineage>
        <taxon>Eukaryota</taxon>
        <taxon>Viridiplantae</taxon>
        <taxon>Streptophyta</taxon>
        <taxon>Embryophyta</taxon>
        <taxon>Tracheophyta</taxon>
        <taxon>Spermatophyta</taxon>
        <taxon>Magnoliopsida</taxon>
        <taxon>Liliopsida</taxon>
        <taxon>Poales</taxon>
        <taxon>Poaceae</taxon>
        <taxon>PACMAD clade</taxon>
        <taxon>Panicoideae</taxon>
        <taxon>Andropogonodae</taxon>
        <taxon>Andropogoneae</taxon>
        <taxon>Tripsacinae</taxon>
        <taxon>Zea</taxon>
    </lineage>
</organism>
<dbReference type="EMBL" id="NCVQ01000007">
    <property type="protein sequence ID" value="PWZ16366.1"/>
    <property type="molecule type" value="Genomic_DNA"/>
</dbReference>
<protein>
    <submittedName>
        <fullName evidence="1">Uncharacterized protein</fullName>
    </submittedName>
</protein>
<evidence type="ECO:0000313" key="1">
    <source>
        <dbReference type="EMBL" id="PWZ16366.1"/>
    </source>
</evidence>
<proteinExistence type="predicted"/>
<reference evidence="1 2" key="1">
    <citation type="journal article" date="2018" name="Nat. Genet.">
        <title>Extensive intraspecific gene order and gene structural variations between Mo17 and other maize genomes.</title>
        <authorList>
            <person name="Sun S."/>
            <person name="Zhou Y."/>
            <person name="Chen J."/>
            <person name="Shi J."/>
            <person name="Zhao H."/>
            <person name="Zhao H."/>
            <person name="Song W."/>
            <person name="Zhang M."/>
            <person name="Cui Y."/>
            <person name="Dong X."/>
            <person name="Liu H."/>
            <person name="Ma X."/>
            <person name="Jiao Y."/>
            <person name="Wang B."/>
            <person name="Wei X."/>
            <person name="Stein J.C."/>
            <person name="Glaubitz J.C."/>
            <person name="Lu F."/>
            <person name="Yu G."/>
            <person name="Liang C."/>
            <person name="Fengler K."/>
            <person name="Li B."/>
            <person name="Rafalski A."/>
            <person name="Schnable P.S."/>
            <person name="Ware D.H."/>
            <person name="Buckler E.S."/>
            <person name="Lai J."/>
        </authorList>
    </citation>
    <scope>NUCLEOTIDE SEQUENCE [LARGE SCALE GENOMIC DNA]</scope>
    <source>
        <strain evidence="2">cv. Missouri 17</strain>
        <tissue evidence="1">Seedling</tissue>
    </source>
</reference>
<name>A0A3L6E647_MAIZE</name>
<gene>
    <name evidence="1" type="ORF">Zm00014a_036871</name>
</gene>
<feature type="non-terminal residue" evidence="1">
    <location>
        <position position="1"/>
    </location>
</feature>
<evidence type="ECO:0000313" key="2">
    <source>
        <dbReference type="Proteomes" id="UP000251960"/>
    </source>
</evidence>
<accession>A0A3L6E647</accession>
<comment type="caution">
    <text evidence="1">The sequence shown here is derived from an EMBL/GenBank/DDBJ whole genome shotgun (WGS) entry which is preliminary data.</text>
</comment>
<dbReference type="Proteomes" id="UP000251960">
    <property type="component" value="Chromosome 6"/>
</dbReference>